<evidence type="ECO:0000313" key="2">
    <source>
        <dbReference type="EMBL" id="VFK46623.1"/>
    </source>
</evidence>
<gene>
    <name evidence="3" type="ORF">BECKSD772D_GA0070982_108417</name>
    <name evidence="2" type="ORF">BECKSD772E_GA0070983_10777</name>
    <name evidence="1" type="ORF">BECKSD772F_GA0070984_103717</name>
</gene>
<dbReference type="EMBL" id="CAADHB010000084">
    <property type="protein sequence ID" value="VFK80094.1"/>
    <property type="molecule type" value="Genomic_DNA"/>
</dbReference>
<dbReference type="EMBL" id="CAADFU010000077">
    <property type="protein sequence ID" value="VFK46623.1"/>
    <property type="molecule type" value="Genomic_DNA"/>
</dbReference>
<accession>A0A450YYM1</accession>
<sequence>MSLAILASAPPAMARGPEAVTILDAVVVSATRAERASKSVPAAVASMEAEQLDKLRMNTISGAPMEIRVFTYRKHKN</sequence>
<reference evidence="2" key="1">
    <citation type="submission" date="2019-02" db="EMBL/GenBank/DDBJ databases">
        <authorList>
            <person name="Gruber-Vodicka R. H."/>
            <person name="Seah K. B. B."/>
        </authorList>
    </citation>
    <scope>NUCLEOTIDE SEQUENCE</scope>
    <source>
        <strain evidence="3">BECK_S127</strain>
        <strain evidence="2">BECK_S1320</strain>
        <strain evidence="1">BECK_S1321</strain>
    </source>
</reference>
<organism evidence="2">
    <name type="scientific">Candidatus Kentrum sp. SD</name>
    <dbReference type="NCBI Taxonomy" id="2126332"/>
    <lineage>
        <taxon>Bacteria</taxon>
        <taxon>Pseudomonadati</taxon>
        <taxon>Pseudomonadota</taxon>
        <taxon>Gammaproteobacteria</taxon>
        <taxon>Candidatus Kentrum</taxon>
    </lineage>
</organism>
<name>A0A450YYM1_9GAMM</name>
<proteinExistence type="predicted"/>
<protein>
    <submittedName>
        <fullName evidence="2">Uncharacterized protein</fullName>
    </submittedName>
</protein>
<dbReference type="AlphaFoldDB" id="A0A450YYM1"/>
<dbReference type="EMBL" id="CAADFR010000037">
    <property type="protein sequence ID" value="VFK39358.1"/>
    <property type="molecule type" value="Genomic_DNA"/>
</dbReference>
<dbReference type="SUPFAM" id="SSF56935">
    <property type="entry name" value="Porins"/>
    <property type="match status" value="1"/>
</dbReference>
<evidence type="ECO:0000313" key="3">
    <source>
        <dbReference type="EMBL" id="VFK80094.1"/>
    </source>
</evidence>
<evidence type="ECO:0000313" key="1">
    <source>
        <dbReference type="EMBL" id="VFK39358.1"/>
    </source>
</evidence>